<evidence type="ECO:0000313" key="2">
    <source>
        <dbReference type="EMBL" id="RIE03271.1"/>
    </source>
</evidence>
<evidence type="ECO:0000256" key="1">
    <source>
        <dbReference type="SAM" id="MobiDB-lite"/>
    </source>
</evidence>
<gene>
    <name evidence="2" type="ORF">D3H35_11305</name>
</gene>
<protein>
    <submittedName>
        <fullName evidence="2">Uncharacterized protein</fullName>
    </submittedName>
</protein>
<evidence type="ECO:0000313" key="3">
    <source>
        <dbReference type="Proteomes" id="UP000266340"/>
    </source>
</evidence>
<dbReference type="EMBL" id="QXJM01000037">
    <property type="protein sequence ID" value="RIE03271.1"/>
    <property type="molecule type" value="Genomic_DNA"/>
</dbReference>
<proteinExistence type="predicted"/>
<keyword evidence="3" id="KW-1185">Reference proteome</keyword>
<dbReference type="AlphaFoldDB" id="A0A398CVM8"/>
<feature type="compositionally biased region" description="Basic residues" evidence="1">
    <location>
        <begin position="69"/>
        <end position="79"/>
    </location>
</feature>
<comment type="caution">
    <text evidence="2">The sequence shown here is derived from an EMBL/GenBank/DDBJ whole genome shotgun (WGS) entry which is preliminary data.</text>
</comment>
<dbReference type="RefSeq" id="WP_119149365.1">
    <property type="nucleotide sequence ID" value="NZ_JBHSOV010000024.1"/>
</dbReference>
<name>A0A398CVM8_9BACL</name>
<dbReference type="Proteomes" id="UP000266340">
    <property type="component" value="Unassembled WGS sequence"/>
</dbReference>
<accession>A0A398CVM8</accession>
<dbReference type="OrthoDB" id="2604834at2"/>
<reference evidence="2 3" key="1">
    <citation type="submission" date="2018-09" db="EMBL/GenBank/DDBJ databases">
        <title>Cohnella cavernae sp. nov., isolated from a karst cave.</title>
        <authorList>
            <person name="Zhu H."/>
        </authorList>
    </citation>
    <scope>NUCLEOTIDE SEQUENCE [LARGE SCALE GENOMIC DNA]</scope>
    <source>
        <strain evidence="2 3">K2E09-144</strain>
    </source>
</reference>
<feature type="region of interest" description="Disordered" evidence="1">
    <location>
        <begin position="62"/>
        <end position="83"/>
    </location>
</feature>
<organism evidence="2 3">
    <name type="scientific">Cohnella faecalis</name>
    <dbReference type="NCBI Taxonomy" id="2315694"/>
    <lineage>
        <taxon>Bacteria</taxon>
        <taxon>Bacillati</taxon>
        <taxon>Bacillota</taxon>
        <taxon>Bacilli</taxon>
        <taxon>Bacillales</taxon>
        <taxon>Paenibacillaceae</taxon>
        <taxon>Cohnella</taxon>
    </lineage>
</organism>
<sequence length="173" mass="18518">MAIQFLDMMVSQQLDSPSGTTVLTTVPLLIGDLGVSTSLVVGTPNQDKVRVGLSGTVGILHNAKDKHDKDKHKDKKKDKHDHDSHASVLFTIERGGNGTFGSGTVIYQEEYRPVKKHTSLIPVSITTTDFPPSAAAAQSLIRYTLYVALDVPSEAFILTGPIAIYGVAVAGFN</sequence>